<feature type="region of interest" description="Disordered" evidence="1">
    <location>
        <begin position="270"/>
        <end position="295"/>
    </location>
</feature>
<dbReference type="AlphaFoldDB" id="A0A212REF5"/>
<dbReference type="RefSeq" id="WP_088571932.1">
    <property type="nucleotide sequence ID" value="NZ_FYEK01000044.1"/>
</dbReference>
<dbReference type="InterPro" id="IPR043724">
    <property type="entry name" value="DUF5666"/>
</dbReference>
<dbReference type="EMBL" id="FYEK01000044">
    <property type="protein sequence ID" value="SNB70662.1"/>
    <property type="molecule type" value="Genomic_DNA"/>
</dbReference>
<accession>A0A212REF5</accession>
<feature type="chain" id="PRO_5012532925" description="DUF5666 domain-containing protein" evidence="2">
    <location>
        <begin position="27"/>
        <end position="295"/>
    </location>
</feature>
<feature type="signal peptide" evidence="2">
    <location>
        <begin position="1"/>
        <end position="26"/>
    </location>
</feature>
<name>A0A212REF5_9CHLR</name>
<evidence type="ECO:0000256" key="1">
    <source>
        <dbReference type="SAM" id="MobiDB-lite"/>
    </source>
</evidence>
<evidence type="ECO:0000259" key="3">
    <source>
        <dbReference type="Pfam" id="PF18914"/>
    </source>
</evidence>
<sequence length="295" mass="32135">MRRLWIGLMALTVLAVLLAPMGAAWAQEPTPTSTPAPTRPATVRGTLTAIRANGFTLQTERWGDLEVRITEGTRFRVPGFVRADLSDVRVGDSATVHGRWIEEGRALEAHWVIVRGPTQVRHGTIQGIDVSARRMEVKTRAGEVIPVEWTEHTRLHVTGVLSPTWSDLGAGYPVTVIGHFVQGTFLAGRVVSHRPRHLFQGTLQGIEGTTLIIQTRSGETVSVRTDEHTRIRIPGRPHATLGDLQVGDAITVWVVGQPDGSWLARLVVARSPRAPKPTQGPEKGPGKGPAPTRRP</sequence>
<evidence type="ECO:0000256" key="2">
    <source>
        <dbReference type="SAM" id="SignalP"/>
    </source>
</evidence>
<dbReference type="Proteomes" id="UP000197025">
    <property type="component" value="Unassembled WGS sequence"/>
</dbReference>
<protein>
    <recommendedName>
        <fullName evidence="3">DUF5666 domain-containing protein</fullName>
    </recommendedName>
</protein>
<dbReference type="Pfam" id="PF18914">
    <property type="entry name" value="DUF5666"/>
    <property type="match status" value="1"/>
</dbReference>
<keyword evidence="5" id="KW-1185">Reference proteome</keyword>
<dbReference type="InParanoid" id="A0A212REF5"/>
<keyword evidence="2" id="KW-0732">Signal</keyword>
<feature type="domain" description="DUF5666" evidence="3">
    <location>
        <begin position="200"/>
        <end position="265"/>
    </location>
</feature>
<reference evidence="5" key="1">
    <citation type="submission" date="2017-06" db="EMBL/GenBank/DDBJ databases">
        <authorList>
            <person name="Varghese N."/>
            <person name="Submissions S."/>
        </authorList>
    </citation>
    <scope>NUCLEOTIDE SEQUENCE [LARGE SCALE GENOMIC DNA]</scope>
    <source>
        <strain evidence="5">JAD2</strain>
    </source>
</reference>
<proteinExistence type="predicted"/>
<gene>
    <name evidence="4" type="ORF">SAMN02746019_00012890</name>
</gene>
<evidence type="ECO:0000313" key="5">
    <source>
        <dbReference type="Proteomes" id="UP000197025"/>
    </source>
</evidence>
<organism evidence="4 5">
    <name type="scientific">Thermoflexus hugenholtzii JAD2</name>
    <dbReference type="NCBI Taxonomy" id="877466"/>
    <lineage>
        <taxon>Bacteria</taxon>
        <taxon>Bacillati</taxon>
        <taxon>Chloroflexota</taxon>
        <taxon>Thermoflexia</taxon>
        <taxon>Thermoflexales</taxon>
        <taxon>Thermoflexaceae</taxon>
        <taxon>Thermoflexus</taxon>
    </lineage>
</organism>
<evidence type="ECO:0000313" key="4">
    <source>
        <dbReference type="EMBL" id="SNB70662.1"/>
    </source>
</evidence>